<evidence type="ECO:0000256" key="1">
    <source>
        <dbReference type="ARBA" id="ARBA00022723"/>
    </source>
</evidence>
<dbReference type="Gene3D" id="4.10.240.10">
    <property type="entry name" value="Zn(2)-C6 fungal-type DNA-binding domain"/>
    <property type="match status" value="1"/>
</dbReference>
<dbReference type="GO" id="GO:0008270">
    <property type="term" value="F:zinc ion binding"/>
    <property type="evidence" value="ECO:0007669"/>
    <property type="project" value="InterPro"/>
</dbReference>
<dbReference type="InterPro" id="IPR001138">
    <property type="entry name" value="Zn2Cys6_DnaBD"/>
</dbReference>
<dbReference type="GO" id="GO:0003677">
    <property type="term" value="F:DNA binding"/>
    <property type="evidence" value="ECO:0007669"/>
    <property type="project" value="UniProtKB-KW"/>
</dbReference>
<evidence type="ECO:0000256" key="4">
    <source>
        <dbReference type="ARBA" id="ARBA00023163"/>
    </source>
</evidence>
<keyword evidence="4" id="KW-0804">Transcription</keyword>
<dbReference type="OrthoDB" id="4161332at2759"/>
<dbReference type="InterPro" id="IPR052761">
    <property type="entry name" value="Fungal_Detox/Toxin_TFs"/>
</dbReference>
<proteinExistence type="predicted"/>
<accession>A0A0D2AFF4</accession>
<name>A0A0D2AFF4_9EURO</name>
<dbReference type="PROSITE" id="PS00463">
    <property type="entry name" value="ZN2_CY6_FUNGAL_1"/>
    <property type="match status" value="1"/>
</dbReference>
<feature type="region of interest" description="Disordered" evidence="6">
    <location>
        <begin position="56"/>
        <end position="76"/>
    </location>
</feature>
<evidence type="ECO:0000313" key="8">
    <source>
        <dbReference type="EMBL" id="KIW23602.1"/>
    </source>
</evidence>
<dbReference type="SMART" id="SM00066">
    <property type="entry name" value="GAL4"/>
    <property type="match status" value="1"/>
</dbReference>
<evidence type="ECO:0000259" key="7">
    <source>
        <dbReference type="PROSITE" id="PS50048"/>
    </source>
</evidence>
<dbReference type="HOGENOM" id="CLU_006329_6_0_1"/>
<sequence length="727" mass="81370">MPATARYKTRRAAKACLSCRKRKVRCDYATKGSPCSNCDQDGFECLAVDRKKRQRSAVGPLSEANTTLPSSTSVQTHHDAIGTSATGLLRPSDATVDSLSATPEGIEQCSTRRTPSFSRHRLLHSVPHYAFLMRLSQPQRSDARPLEDIVLQLASDKNQGSFAPVSGCSEDELHYLKNVGCFDIPPPHVLSALIDAYFTIFHPFFPVVQKSEFLQSIKSIEVSMTTSPNAAHHASPAQNASSPESAPRNSHLSLLLLQAVLFIAIGVVPSEVISAAGFTSRKQARHAYYLKARRLYDLDYDEDPIATIQALLLISQYYPSITERKHTWHWIHQAISLAQVSGLHRDPGNVPHRALWARIWWACIVRDRCNGLGTGRPLMINSLDCTTSMLVLDDVREEGDSEQDLEIKAIFIEFVKLCQIVEGIVTLRYSSSVTDAAPPDQLQVCEDALERWMRSLPPQAKRQDHLQAVSGNIGVATMYRAILHACLNTIRIALYQSLTLWNGAGDWTTTCQQKVEFAALDNTQLFTHLVNLDLVRFCPTIAVTFTLAPLIVHVLGIRSSRSEERLQVHKNRFELCMIFLRQLRDIYWHAIFYCEFFELAASIKDHQLRTDMSEAHDPLASFLTQRISVGDLMVLRHYQNLGRAGERDDLPLAQTISPIYPREWPLNASAGSHGHGNQRETPSSLNISNHLSVSAESDHVYVNHIEPMNMNEWLAAHSRTGQSIPFA</sequence>
<dbReference type="CDD" id="cd00067">
    <property type="entry name" value="GAL4"/>
    <property type="match status" value="1"/>
</dbReference>
<dbReference type="PANTHER" id="PTHR47425">
    <property type="entry name" value="FARB-RELATED"/>
    <property type="match status" value="1"/>
</dbReference>
<feature type="domain" description="Zn(2)-C6 fungal-type" evidence="7">
    <location>
        <begin position="15"/>
        <end position="45"/>
    </location>
</feature>
<protein>
    <recommendedName>
        <fullName evidence="7">Zn(2)-C6 fungal-type domain-containing protein</fullName>
    </recommendedName>
</protein>
<dbReference type="Pfam" id="PF04082">
    <property type="entry name" value="Fungal_trans"/>
    <property type="match status" value="1"/>
</dbReference>
<dbReference type="PANTHER" id="PTHR47425:SF3">
    <property type="entry name" value="ZN(II)2CYS6 TRANSCRIPTION FACTOR (EUROFUNG)"/>
    <property type="match status" value="1"/>
</dbReference>
<dbReference type="CDD" id="cd12148">
    <property type="entry name" value="fungal_TF_MHR"/>
    <property type="match status" value="1"/>
</dbReference>
<dbReference type="Pfam" id="PF00172">
    <property type="entry name" value="Zn_clus"/>
    <property type="match status" value="1"/>
</dbReference>
<dbReference type="SMART" id="SM00906">
    <property type="entry name" value="Fungal_trans"/>
    <property type="match status" value="1"/>
</dbReference>
<keyword evidence="1" id="KW-0479">Metal-binding</keyword>
<organism evidence="8 9">
    <name type="scientific">Cladophialophora immunda</name>
    <dbReference type="NCBI Taxonomy" id="569365"/>
    <lineage>
        <taxon>Eukaryota</taxon>
        <taxon>Fungi</taxon>
        <taxon>Dikarya</taxon>
        <taxon>Ascomycota</taxon>
        <taxon>Pezizomycotina</taxon>
        <taxon>Eurotiomycetes</taxon>
        <taxon>Chaetothyriomycetidae</taxon>
        <taxon>Chaetothyriales</taxon>
        <taxon>Herpotrichiellaceae</taxon>
        <taxon>Cladophialophora</taxon>
    </lineage>
</organism>
<keyword evidence="5" id="KW-0539">Nucleus</keyword>
<dbReference type="InterPro" id="IPR036864">
    <property type="entry name" value="Zn2-C6_fun-type_DNA-bd_sf"/>
</dbReference>
<reference evidence="8 9" key="1">
    <citation type="submission" date="2015-01" db="EMBL/GenBank/DDBJ databases">
        <title>The Genome Sequence of Cladophialophora immunda CBS83496.</title>
        <authorList>
            <consortium name="The Broad Institute Genomics Platform"/>
            <person name="Cuomo C."/>
            <person name="de Hoog S."/>
            <person name="Gorbushina A."/>
            <person name="Stielow B."/>
            <person name="Teixiera M."/>
            <person name="Abouelleil A."/>
            <person name="Chapman S.B."/>
            <person name="Priest M."/>
            <person name="Young S.K."/>
            <person name="Wortman J."/>
            <person name="Nusbaum C."/>
            <person name="Birren B."/>
        </authorList>
    </citation>
    <scope>NUCLEOTIDE SEQUENCE [LARGE SCALE GENOMIC DNA]</scope>
    <source>
        <strain evidence="8 9">CBS 83496</strain>
    </source>
</reference>
<dbReference type="STRING" id="569365.A0A0D2AFF4"/>
<dbReference type="InterPro" id="IPR007219">
    <property type="entry name" value="XnlR_reg_dom"/>
</dbReference>
<evidence type="ECO:0000256" key="2">
    <source>
        <dbReference type="ARBA" id="ARBA00023015"/>
    </source>
</evidence>
<dbReference type="EMBL" id="KN847046">
    <property type="protein sequence ID" value="KIW23602.1"/>
    <property type="molecule type" value="Genomic_DNA"/>
</dbReference>
<evidence type="ECO:0000313" key="9">
    <source>
        <dbReference type="Proteomes" id="UP000054466"/>
    </source>
</evidence>
<evidence type="ECO:0000256" key="3">
    <source>
        <dbReference type="ARBA" id="ARBA00023125"/>
    </source>
</evidence>
<dbReference type="GeneID" id="27350983"/>
<gene>
    <name evidence="8" type="ORF">PV07_11789</name>
</gene>
<evidence type="ECO:0000256" key="5">
    <source>
        <dbReference type="ARBA" id="ARBA00023242"/>
    </source>
</evidence>
<keyword evidence="3" id="KW-0238">DNA-binding</keyword>
<dbReference type="RefSeq" id="XP_016243818.1">
    <property type="nucleotide sequence ID" value="XM_016399256.1"/>
</dbReference>
<keyword evidence="2" id="KW-0805">Transcription regulation</keyword>
<dbReference type="GO" id="GO:0000981">
    <property type="term" value="F:DNA-binding transcription factor activity, RNA polymerase II-specific"/>
    <property type="evidence" value="ECO:0007669"/>
    <property type="project" value="InterPro"/>
</dbReference>
<keyword evidence="9" id="KW-1185">Reference proteome</keyword>
<dbReference type="PROSITE" id="PS50048">
    <property type="entry name" value="ZN2_CY6_FUNGAL_2"/>
    <property type="match status" value="1"/>
</dbReference>
<dbReference type="AlphaFoldDB" id="A0A0D2AFF4"/>
<evidence type="ECO:0000256" key="6">
    <source>
        <dbReference type="SAM" id="MobiDB-lite"/>
    </source>
</evidence>
<dbReference type="SUPFAM" id="SSF57701">
    <property type="entry name" value="Zn2/Cys6 DNA-binding domain"/>
    <property type="match status" value="1"/>
</dbReference>
<feature type="compositionally biased region" description="Polar residues" evidence="6">
    <location>
        <begin position="63"/>
        <end position="75"/>
    </location>
</feature>
<dbReference type="Proteomes" id="UP000054466">
    <property type="component" value="Unassembled WGS sequence"/>
</dbReference>
<dbReference type="VEuPathDB" id="FungiDB:PV07_11789"/>
<dbReference type="GO" id="GO:0006351">
    <property type="term" value="P:DNA-templated transcription"/>
    <property type="evidence" value="ECO:0007669"/>
    <property type="project" value="InterPro"/>
</dbReference>